<proteinExistence type="predicted"/>
<gene>
    <name evidence="1" type="ORF">THIARS_40198</name>
</gene>
<evidence type="ECO:0000313" key="2">
    <source>
        <dbReference type="Proteomes" id="UP000214566"/>
    </source>
</evidence>
<dbReference type="Proteomes" id="UP000214566">
    <property type="component" value="Unassembled WGS sequence"/>
</dbReference>
<dbReference type="AlphaFoldDB" id="A0A238D009"/>
<dbReference type="EMBL" id="FLMQ01000034">
    <property type="protein sequence ID" value="SBP86569.1"/>
    <property type="molecule type" value="Genomic_DNA"/>
</dbReference>
<name>A0A238D009_THIDL</name>
<keyword evidence="2" id="KW-1185">Reference proteome</keyword>
<evidence type="ECO:0000313" key="1">
    <source>
        <dbReference type="EMBL" id="SBP86569.1"/>
    </source>
</evidence>
<sequence length="80" mass="8830">MRGGKRPCYPKPADLLWAEQHFAGVRCEERMCSHTHVAFDQNIHGTRVVSNPRGYDEKSTEFDAGKVIVLAGNVSIASDA</sequence>
<reference evidence="1 2" key="1">
    <citation type="submission" date="2016-06" db="EMBL/GenBank/DDBJ databases">
        <authorList>
            <person name="Kjaerup R.B."/>
            <person name="Dalgaard T.S."/>
            <person name="Juul-Madsen H.R."/>
        </authorList>
    </citation>
    <scope>NUCLEOTIDE SEQUENCE [LARGE SCALE GENOMIC DNA]</scope>
    <source>
        <strain evidence="1 2">DSM 16361</strain>
    </source>
</reference>
<organism evidence="1 2">
    <name type="scientific">Thiomonas delicata</name>
    <name type="common">Thiomonas cuprina</name>
    <dbReference type="NCBI Taxonomy" id="364030"/>
    <lineage>
        <taxon>Bacteria</taxon>
        <taxon>Pseudomonadati</taxon>
        <taxon>Pseudomonadota</taxon>
        <taxon>Betaproteobacteria</taxon>
        <taxon>Burkholderiales</taxon>
        <taxon>Thiomonas</taxon>
    </lineage>
</organism>
<accession>A0A238D009</accession>
<protein>
    <submittedName>
        <fullName evidence="1">Uncharacterized protein</fullName>
    </submittedName>
</protein>